<dbReference type="eggNOG" id="COG0671">
    <property type="taxonomic scope" value="Bacteria"/>
</dbReference>
<feature type="transmembrane region" description="Helical" evidence="1">
    <location>
        <begin position="249"/>
        <end position="267"/>
    </location>
</feature>
<evidence type="ECO:0000259" key="2">
    <source>
        <dbReference type="Pfam" id="PF14378"/>
    </source>
</evidence>
<dbReference type="InterPro" id="IPR026841">
    <property type="entry name" value="Aur1/Ipt1"/>
</dbReference>
<accession>Q3A8D1</accession>
<feature type="transmembrane region" description="Helical" evidence="1">
    <location>
        <begin position="302"/>
        <end position="323"/>
    </location>
</feature>
<keyword evidence="1" id="KW-1133">Transmembrane helix</keyword>
<evidence type="ECO:0000256" key="1">
    <source>
        <dbReference type="SAM" id="Phobius"/>
    </source>
</evidence>
<feature type="transmembrane region" description="Helical" evidence="1">
    <location>
        <begin position="96"/>
        <end position="119"/>
    </location>
</feature>
<dbReference type="Pfam" id="PF14378">
    <property type="entry name" value="PAP2_3"/>
    <property type="match status" value="1"/>
</dbReference>
<dbReference type="InterPro" id="IPR036938">
    <property type="entry name" value="PAP2/HPO_sf"/>
</dbReference>
<keyword evidence="1" id="KW-0472">Membrane</keyword>
<proteinExistence type="predicted"/>
<feature type="transmembrane region" description="Helical" evidence="1">
    <location>
        <begin position="159"/>
        <end position="178"/>
    </location>
</feature>
<dbReference type="GO" id="GO:0016020">
    <property type="term" value="C:membrane"/>
    <property type="evidence" value="ECO:0007669"/>
    <property type="project" value="UniProtKB-SubCell"/>
</dbReference>
<feature type="transmembrane region" description="Helical" evidence="1">
    <location>
        <begin position="183"/>
        <end position="204"/>
    </location>
</feature>
<evidence type="ECO:0000313" key="4">
    <source>
        <dbReference type="Proteomes" id="UP000002534"/>
    </source>
</evidence>
<dbReference type="HOGENOM" id="CLU_813418_0_0_7"/>
<protein>
    <recommendedName>
        <fullName evidence="2">Inositolphosphotransferase Aur1/Ipt1 domain-containing protein</fullName>
    </recommendedName>
</protein>
<dbReference type="Proteomes" id="UP000002534">
    <property type="component" value="Chromosome"/>
</dbReference>
<evidence type="ECO:0000313" key="3">
    <source>
        <dbReference type="EMBL" id="ABA87361.1"/>
    </source>
</evidence>
<feature type="transmembrane region" description="Helical" evidence="1">
    <location>
        <begin position="12"/>
        <end position="37"/>
    </location>
</feature>
<dbReference type="EMBL" id="CP000142">
    <property type="protein sequence ID" value="ABA87361.1"/>
    <property type="molecule type" value="Genomic_DNA"/>
</dbReference>
<dbReference type="SUPFAM" id="SSF48317">
    <property type="entry name" value="Acid phosphatase/Vanadium-dependent haloperoxidase"/>
    <property type="match status" value="1"/>
</dbReference>
<feature type="domain" description="Inositolphosphotransferase Aur1/Ipt1" evidence="2">
    <location>
        <begin position="157"/>
        <end position="311"/>
    </location>
</feature>
<gene>
    <name evidence="3" type="ordered locus">Pcar_0098</name>
</gene>
<sequence>MGLVSNMRTVLFQISPLILITSILSISTYLFASLYSVSHLSFEGWANRVIYFPILFFLCFIVTGIIESFFALSDFIDPKNGQVNIRDLWKETLFKLNPWSGVVVSSLMGLGIIGCANLAEIYRTITVVWYDNILWTIEKPLFVKLIGSWVDVPELWDHVYFSLWVFVFISMAIVYRFCPLQRFVQVAMAVVIAFYITRCSNLLFPTAGPAFYNSELFNLAGTHCAKMQQLLRLYMDGQVTQNGLMPGTMAMPSLHVGLMGIAVWQLAHIWRRTLWVTIPWFLMVWMSTVMLGWHYVLDGIGGIIVIAIAMLIARIIFCVWSFFGVRGFPLRNLASQNKSAA</sequence>
<keyword evidence="4" id="KW-1185">Reference proteome</keyword>
<organism evidence="3 4">
    <name type="scientific">Syntrophotalea carbinolica (strain DSM 2380 / NBRC 103641 / GraBd1)</name>
    <name type="common">Pelobacter carbinolicus</name>
    <dbReference type="NCBI Taxonomy" id="338963"/>
    <lineage>
        <taxon>Bacteria</taxon>
        <taxon>Pseudomonadati</taxon>
        <taxon>Thermodesulfobacteriota</taxon>
        <taxon>Desulfuromonadia</taxon>
        <taxon>Desulfuromonadales</taxon>
        <taxon>Syntrophotaleaceae</taxon>
        <taxon>Syntrophotalea</taxon>
    </lineage>
</organism>
<feature type="transmembrane region" description="Helical" evidence="1">
    <location>
        <begin position="274"/>
        <end position="296"/>
    </location>
</feature>
<keyword evidence="1" id="KW-0812">Transmembrane</keyword>
<dbReference type="AlphaFoldDB" id="Q3A8D1"/>
<name>Q3A8D1_SYNC1</name>
<dbReference type="KEGG" id="pca:Pcar_0098"/>
<feature type="transmembrane region" description="Helical" evidence="1">
    <location>
        <begin position="49"/>
        <end position="75"/>
    </location>
</feature>
<reference evidence="3 4" key="2">
    <citation type="journal article" date="2012" name="BMC Genomics">
        <title>The genome of Pelobacter carbinolicus reveals surprising metabolic capabilities and physiological features.</title>
        <authorList>
            <person name="Aklujkar M."/>
            <person name="Haveman S.A."/>
            <person name="Didonato R.Jr."/>
            <person name="Chertkov O."/>
            <person name="Han C.S."/>
            <person name="Land M.L."/>
            <person name="Brown P."/>
            <person name="Lovley D.R."/>
        </authorList>
    </citation>
    <scope>NUCLEOTIDE SEQUENCE [LARGE SCALE GENOMIC DNA]</scope>
    <source>
        <strain evidence="4">DSM 2380 / NBRC 103641 / GraBd1</strain>
    </source>
</reference>
<reference evidence="4" key="1">
    <citation type="submission" date="2005-10" db="EMBL/GenBank/DDBJ databases">
        <title>Complete sequence of Pelobacter carbinolicus DSM 2380.</title>
        <authorList>
            <person name="Copeland A."/>
            <person name="Lucas S."/>
            <person name="Lapidus A."/>
            <person name="Barry K."/>
            <person name="Detter J.C."/>
            <person name="Glavina T."/>
            <person name="Hammon N."/>
            <person name="Israni S."/>
            <person name="Pitluck S."/>
            <person name="Chertkov O."/>
            <person name="Schmutz J."/>
            <person name="Larimer F."/>
            <person name="Land M."/>
            <person name="Kyrpides N."/>
            <person name="Ivanova N."/>
            <person name="Richardson P."/>
        </authorList>
    </citation>
    <scope>NUCLEOTIDE SEQUENCE [LARGE SCALE GENOMIC DNA]</scope>
    <source>
        <strain evidence="4">DSM 2380 / NBRC 103641 / GraBd1</strain>
    </source>
</reference>